<proteinExistence type="predicted"/>
<gene>
    <name evidence="1" type="ORF">BV510_26065</name>
</gene>
<evidence type="ECO:0000313" key="1">
    <source>
        <dbReference type="EMBL" id="OPE46683.1"/>
    </source>
</evidence>
<dbReference type="Proteomes" id="UP000191039">
    <property type="component" value="Unassembled WGS sequence"/>
</dbReference>
<comment type="caution">
    <text evidence="1">The sequence shown here is derived from an EMBL/GenBank/DDBJ whole genome shotgun (WGS) entry which is preliminary data.</text>
</comment>
<accession>A0A1T3VX59</accession>
<feature type="non-terminal residue" evidence="1">
    <location>
        <position position="1"/>
    </location>
</feature>
<protein>
    <submittedName>
        <fullName evidence="1">TIGR03085 family protein</fullName>
    </submittedName>
</protein>
<reference evidence="1 2" key="1">
    <citation type="submission" date="2016-09" db="EMBL/GenBank/DDBJ databases">
        <title>genome sequences of unsequenced Mycobacteria.</title>
        <authorList>
            <person name="Greninger A.L."/>
            <person name="Jerome K.R."/>
            <person name="Mcnair B."/>
            <person name="Wallis C."/>
            <person name="Fang F."/>
        </authorList>
    </citation>
    <scope>NUCLEOTIDE SEQUENCE [LARGE SCALE GENOMIC DNA]</scope>
    <source>
        <strain evidence="1 2">BM1</strain>
    </source>
</reference>
<dbReference type="AlphaFoldDB" id="A0A1T3VX59"/>
<organism evidence="1 2">
    <name type="scientific">Mycolicibacterium diernhoferi</name>
    <dbReference type="NCBI Taxonomy" id="1801"/>
    <lineage>
        <taxon>Bacteria</taxon>
        <taxon>Bacillati</taxon>
        <taxon>Actinomycetota</taxon>
        <taxon>Actinomycetes</taxon>
        <taxon>Mycobacteriales</taxon>
        <taxon>Mycobacteriaceae</taxon>
        <taxon>Mycolicibacterium</taxon>
    </lineage>
</organism>
<name>A0A1T3VX59_9MYCO</name>
<evidence type="ECO:0000313" key="2">
    <source>
        <dbReference type="Proteomes" id="UP000191039"/>
    </source>
</evidence>
<dbReference type="EMBL" id="MIJD01000405">
    <property type="protein sequence ID" value="OPE46683.1"/>
    <property type="molecule type" value="Genomic_DNA"/>
</dbReference>
<sequence length="41" mass="4213">VTVTGDPGELLLFAAGREPARVTFDGDAEAVAAVRASRRGL</sequence>